<gene>
    <name evidence="1" type="ORF">EGT50_12420</name>
</gene>
<dbReference type="AlphaFoldDB" id="A0A438AQT6"/>
<reference evidence="1 2" key="1">
    <citation type="submission" date="2018-11" db="EMBL/GenBank/DDBJ databases">
        <title>Rhodococcus spongicola sp. nov. and Rhodococcus xishaensis sp. nov. from marine sponges.</title>
        <authorList>
            <person name="Li L."/>
            <person name="Lin H.W."/>
        </authorList>
    </citation>
    <scope>NUCLEOTIDE SEQUENCE [LARGE SCALE GENOMIC DNA]</scope>
    <source>
        <strain evidence="1 2">LHW51113</strain>
    </source>
</reference>
<comment type="caution">
    <text evidence="1">The sequence shown here is derived from an EMBL/GenBank/DDBJ whole genome shotgun (WGS) entry which is preliminary data.</text>
</comment>
<proteinExistence type="predicted"/>
<organism evidence="1 2">
    <name type="scientific">Rhodococcus xishaensis</name>
    <dbReference type="NCBI Taxonomy" id="2487364"/>
    <lineage>
        <taxon>Bacteria</taxon>
        <taxon>Bacillati</taxon>
        <taxon>Actinomycetota</taxon>
        <taxon>Actinomycetes</taxon>
        <taxon>Mycobacteriales</taxon>
        <taxon>Nocardiaceae</taxon>
        <taxon>Rhodococcus</taxon>
    </lineage>
</organism>
<name>A0A438AQT6_9NOCA</name>
<protein>
    <submittedName>
        <fullName evidence="1">Uncharacterized protein</fullName>
    </submittedName>
</protein>
<evidence type="ECO:0000313" key="1">
    <source>
        <dbReference type="EMBL" id="RVW01075.1"/>
    </source>
</evidence>
<sequence length="99" mass="10801">MLAALAAYLVTGPISPLTEWIPESPRPLLVIPGLVVTIAAIKSVPTIRELTRVEIPEDGTEMVVRNPHPAFAHEAIALGARQLSDMVTPVGWLKRREPF</sequence>
<evidence type="ECO:0000313" key="2">
    <source>
        <dbReference type="Proteomes" id="UP000283479"/>
    </source>
</evidence>
<dbReference type="EMBL" id="RKLO01000005">
    <property type="protein sequence ID" value="RVW01075.1"/>
    <property type="molecule type" value="Genomic_DNA"/>
</dbReference>
<accession>A0A438AQT6</accession>
<dbReference type="Proteomes" id="UP000283479">
    <property type="component" value="Unassembled WGS sequence"/>
</dbReference>
<keyword evidence="2" id="KW-1185">Reference proteome</keyword>